<dbReference type="EMBL" id="ASPP01023258">
    <property type="protein sequence ID" value="ETO10678.1"/>
    <property type="molecule type" value="Genomic_DNA"/>
</dbReference>
<proteinExistence type="predicted"/>
<keyword evidence="2" id="KW-1185">Reference proteome</keyword>
<sequence>IEKKKKIREKKKEKKKKKMLICAFAQCSKEYFVVLEMRRHYRGLVCLDQKIDLLIVQFSFHLNNRCNWQDEIIDIGFVLSVCNNKQQINKYVYVYIYTYYYIYNNLNSISNAVIQIEKQLCGIENLQRRRISMTIGKVMEYLQGKQRLDLELYNKKKP</sequence>
<name>X6M9J6_RETFI</name>
<gene>
    <name evidence="1" type="ORF">RFI_26699</name>
</gene>
<dbReference type="Proteomes" id="UP000023152">
    <property type="component" value="Unassembled WGS sequence"/>
</dbReference>
<feature type="non-terminal residue" evidence="1">
    <location>
        <position position="1"/>
    </location>
</feature>
<reference evidence="1 2" key="1">
    <citation type="journal article" date="2013" name="Curr. Biol.">
        <title>The Genome of the Foraminiferan Reticulomyxa filosa.</title>
        <authorList>
            <person name="Glockner G."/>
            <person name="Hulsmann N."/>
            <person name="Schleicher M."/>
            <person name="Noegel A.A."/>
            <person name="Eichinger L."/>
            <person name="Gallinger C."/>
            <person name="Pawlowski J."/>
            <person name="Sierra R."/>
            <person name="Euteneuer U."/>
            <person name="Pillet L."/>
            <person name="Moustafa A."/>
            <person name="Platzer M."/>
            <person name="Groth M."/>
            <person name="Szafranski K."/>
            <person name="Schliwa M."/>
        </authorList>
    </citation>
    <scope>NUCLEOTIDE SEQUENCE [LARGE SCALE GENOMIC DNA]</scope>
</reference>
<evidence type="ECO:0000313" key="1">
    <source>
        <dbReference type="EMBL" id="ETO10678.1"/>
    </source>
</evidence>
<accession>X6M9J6</accession>
<evidence type="ECO:0000313" key="2">
    <source>
        <dbReference type="Proteomes" id="UP000023152"/>
    </source>
</evidence>
<protein>
    <submittedName>
        <fullName evidence="1">Uncharacterized protein</fullName>
    </submittedName>
</protein>
<dbReference type="AlphaFoldDB" id="X6M9J6"/>
<comment type="caution">
    <text evidence="1">The sequence shown here is derived from an EMBL/GenBank/DDBJ whole genome shotgun (WGS) entry which is preliminary data.</text>
</comment>
<organism evidence="1 2">
    <name type="scientific">Reticulomyxa filosa</name>
    <dbReference type="NCBI Taxonomy" id="46433"/>
    <lineage>
        <taxon>Eukaryota</taxon>
        <taxon>Sar</taxon>
        <taxon>Rhizaria</taxon>
        <taxon>Retaria</taxon>
        <taxon>Foraminifera</taxon>
        <taxon>Monothalamids</taxon>
        <taxon>Reticulomyxidae</taxon>
        <taxon>Reticulomyxa</taxon>
    </lineage>
</organism>